<evidence type="ECO:0000313" key="2">
    <source>
        <dbReference type="Proteomes" id="UP000660885"/>
    </source>
</evidence>
<protein>
    <submittedName>
        <fullName evidence="1">Uncharacterized protein</fullName>
    </submittedName>
</protein>
<dbReference type="Proteomes" id="UP000660885">
    <property type="component" value="Unassembled WGS sequence"/>
</dbReference>
<dbReference type="EMBL" id="JAETWB010000019">
    <property type="protein sequence ID" value="MBL6080918.1"/>
    <property type="molecule type" value="Genomic_DNA"/>
</dbReference>
<dbReference type="RefSeq" id="WP_202834147.1">
    <property type="nucleotide sequence ID" value="NZ_JAETWB010000019.1"/>
</dbReference>
<proteinExistence type="predicted"/>
<accession>A0ABS1U8B3</accession>
<organism evidence="1 2">
    <name type="scientific">Belnapia arida</name>
    <dbReference type="NCBI Taxonomy" id="2804533"/>
    <lineage>
        <taxon>Bacteria</taxon>
        <taxon>Pseudomonadati</taxon>
        <taxon>Pseudomonadota</taxon>
        <taxon>Alphaproteobacteria</taxon>
        <taxon>Acetobacterales</taxon>
        <taxon>Roseomonadaceae</taxon>
        <taxon>Belnapia</taxon>
    </lineage>
</organism>
<sequence length="69" mass="7173">MINFVLWDEILSRDLAELPRELAPAPDEPKGRGRAGQLAATVEIVSLILGTIVIDGHADGPGQGGAVQG</sequence>
<evidence type="ECO:0000313" key="1">
    <source>
        <dbReference type="EMBL" id="MBL6080918.1"/>
    </source>
</evidence>
<name>A0ABS1U8B3_9PROT</name>
<keyword evidence="2" id="KW-1185">Reference proteome</keyword>
<comment type="caution">
    <text evidence="1">The sequence shown here is derived from an EMBL/GenBank/DDBJ whole genome shotgun (WGS) entry which is preliminary data.</text>
</comment>
<gene>
    <name evidence="1" type="ORF">JMJ56_23165</name>
</gene>
<reference evidence="1 2" key="1">
    <citation type="submission" date="2021-01" db="EMBL/GenBank/DDBJ databases">
        <title>Belnapia mucosa sp. nov. and Belnapia arida sp. nov., isolated from the Tabernas Desert (Almeria, Spain).</title>
        <authorList>
            <person name="Molina-Menor E."/>
            <person name="Vidal-Verdu A."/>
            <person name="Calonge A."/>
            <person name="Satari L."/>
            <person name="Pereto J."/>
            <person name="Porcar M."/>
        </authorList>
    </citation>
    <scope>NUCLEOTIDE SEQUENCE [LARGE SCALE GENOMIC DNA]</scope>
    <source>
        <strain evidence="1 2">T18</strain>
    </source>
</reference>